<feature type="transmembrane region" description="Helical" evidence="1">
    <location>
        <begin position="58"/>
        <end position="78"/>
    </location>
</feature>
<dbReference type="Proteomes" id="UP000596049">
    <property type="component" value="Chromosome"/>
</dbReference>
<organism evidence="2 3">
    <name type="scientific">Lysinibacillus agricola</name>
    <dbReference type="NCBI Taxonomy" id="2590012"/>
    <lineage>
        <taxon>Bacteria</taxon>
        <taxon>Bacillati</taxon>
        <taxon>Bacillota</taxon>
        <taxon>Bacilli</taxon>
        <taxon>Bacillales</taxon>
        <taxon>Bacillaceae</taxon>
        <taxon>Lysinibacillus</taxon>
    </lineage>
</organism>
<keyword evidence="3" id="KW-1185">Reference proteome</keyword>
<dbReference type="SUPFAM" id="SSF53756">
    <property type="entry name" value="UDP-Glycosyltransferase/glycogen phosphorylase"/>
    <property type="match status" value="1"/>
</dbReference>
<dbReference type="RefSeq" id="WP_075807229.1">
    <property type="nucleotide sequence ID" value="NZ_CP067341.1"/>
</dbReference>
<protein>
    <recommendedName>
        <fullName evidence="4">Glycosyl transferase family 1 domain-containing protein</fullName>
    </recommendedName>
</protein>
<reference evidence="2 3" key="1">
    <citation type="submission" date="2020-01" db="EMBL/GenBank/DDBJ databases">
        <authorList>
            <person name="Liu G."/>
            <person name="Liu B."/>
        </authorList>
    </citation>
    <scope>NUCLEOTIDE SEQUENCE [LARGE SCALE GENOMIC DNA]</scope>
    <source>
        <strain evidence="2 3">FJAT-51161</strain>
    </source>
</reference>
<dbReference type="EMBL" id="CP067341">
    <property type="protein sequence ID" value="QQP13703.1"/>
    <property type="molecule type" value="Genomic_DNA"/>
</dbReference>
<accession>A0ABX7AUR2</accession>
<gene>
    <name evidence="2" type="ORF">FJQ98_06530</name>
</gene>
<evidence type="ECO:0008006" key="4">
    <source>
        <dbReference type="Google" id="ProtNLM"/>
    </source>
</evidence>
<proteinExistence type="predicted"/>
<dbReference type="Gene3D" id="3.40.50.2000">
    <property type="entry name" value="Glycogen Phosphorylase B"/>
    <property type="match status" value="2"/>
</dbReference>
<evidence type="ECO:0000313" key="3">
    <source>
        <dbReference type="Proteomes" id="UP000596049"/>
    </source>
</evidence>
<evidence type="ECO:0000313" key="2">
    <source>
        <dbReference type="EMBL" id="QQP13703.1"/>
    </source>
</evidence>
<evidence type="ECO:0000256" key="1">
    <source>
        <dbReference type="SAM" id="Phobius"/>
    </source>
</evidence>
<name>A0ABX7AUR2_9BACI</name>
<keyword evidence="1" id="KW-0472">Membrane</keyword>
<keyword evidence="1" id="KW-1133">Transmembrane helix</keyword>
<sequence>MVILIRSNEANPDPRLQKYINYLESSHQNYKVLAWNRGKENIKKANFTYFNLQTGYGLAYKNIPYKIAWFIFIFIYLIRNRKSYSLIHACDFDTMLPAYYSTIFTRKKIVFDVFDWFSNPQPKGFIKCTINRIENILFKKTDFAIICEKYRINQVNPKYRREFFVLPNIPSIQLKDDQDIYKKVNSQRLNYKYILSYVGVFDQFRGLEDILKFVSQNEDFCLNIAGYGYLENLVFEISEKYDNVIYWGKVDYNTGLNMMKNSDMIIAFYYCQDDDHFYAAPNKYYEGLFLGKAILTNNDTLLAQNTIKHDTGFVIQEGLPSISTFFLNQFNIDDVQQKNKNTKAIWQTAFENYTEKFMTEIYQKILDEK</sequence>
<keyword evidence="1" id="KW-0812">Transmembrane</keyword>